<dbReference type="EMBL" id="VUNL01000013">
    <property type="protein sequence ID" value="MSV25663.1"/>
    <property type="molecule type" value="Genomic_DNA"/>
</dbReference>
<organism evidence="2 3">
    <name type="scientific">Selenomonas montiformis</name>
    <dbReference type="NCBI Taxonomy" id="2652285"/>
    <lineage>
        <taxon>Bacteria</taxon>
        <taxon>Bacillati</taxon>
        <taxon>Bacillota</taxon>
        <taxon>Negativicutes</taxon>
        <taxon>Selenomonadales</taxon>
        <taxon>Selenomonadaceae</taxon>
        <taxon>Selenomonas</taxon>
    </lineage>
</organism>
<accession>A0A6I2UU26</accession>
<evidence type="ECO:0000313" key="3">
    <source>
        <dbReference type="Proteomes" id="UP000430222"/>
    </source>
</evidence>
<evidence type="ECO:0008006" key="4">
    <source>
        <dbReference type="Google" id="ProtNLM"/>
    </source>
</evidence>
<comment type="caution">
    <text evidence="2">The sequence shown here is derived from an EMBL/GenBank/DDBJ whole genome shotgun (WGS) entry which is preliminary data.</text>
</comment>
<evidence type="ECO:0000313" key="2">
    <source>
        <dbReference type="EMBL" id="MSV25663.1"/>
    </source>
</evidence>
<protein>
    <recommendedName>
        <fullName evidence="4">Prepilin-type cleavage/methylation domain-containing protein</fullName>
    </recommendedName>
</protein>
<dbReference type="AlphaFoldDB" id="A0A6I2UU26"/>
<sequence length="180" mass="20435">MDRSRRGCKRDGQGGFVLLEAVAALPVLILLLAVAGMMMANSWKAYRYHLADEELQQEVRQALDRVTEDMLTARRAEPMTYKRGVKIYHRKTAFSKKNEDSTTETKYYLNDYGRVKLVQNDAFAPMTGDHALAGVTITDFFCRPVAEKRGLYEIRLEGKSEVTGHVYSLHTAVYLPDDIP</sequence>
<reference evidence="2 3" key="1">
    <citation type="submission" date="2019-08" db="EMBL/GenBank/DDBJ databases">
        <title>In-depth cultivation of the pig gut microbiome towards novel bacterial diversity and tailored functional studies.</title>
        <authorList>
            <person name="Wylensek D."/>
            <person name="Hitch T.C.A."/>
            <person name="Clavel T."/>
        </authorList>
    </citation>
    <scope>NUCLEOTIDE SEQUENCE [LARGE SCALE GENOMIC DNA]</scope>
    <source>
        <strain evidence="3">WCA-380-WT-3B3</strain>
    </source>
</reference>
<evidence type="ECO:0000256" key="1">
    <source>
        <dbReference type="SAM" id="Phobius"/>
    </source>
</evidence>
<keyword evidence="1" id="KW-0812">Transmembrane</keyword>
<dbReference type="RefSeq" id="WP_154621421.1">
    <property type="nucleotide sequence ID" value="NZ_CBCTNG010000021.1"/>
</dbReference>
<dbReference type="Proteomes" id="UP000430222">
    <property type="component" value="Unassembled WGS sequence"/>
</dbReference>
<name>A0A6I2UU26_9FIRM</name>
<keyword evidence="1" id="KW-1133">Transmembrane helix</keyword>
<gene>
    <name evidence="2" type="ORF">FYJ78_10915</name>
</gene>
<keyword evidence="1" id="KW-0472">Membrane</keyword>
<feature type="transmembrane region" description="Helical" evidence="1">
    <location>
        <begin position="21"/>
        <end position="40"/>
    </location>
</feature>
<keyword evidence="3" id="KW-1185">Reference proteome</keyword>
<proteinExistence type="predicted"/>